<dbReference type="CDD" id="cd12797">
    <property type="entry name" value="M23_peptidase"/>
    <property type="match status" value="1"/>
</dbReference>
<accession>A0A7Y3W443</accession>
<evidence type="ECO:0000256" key="3">
    <source>
        <dbReference type="ARBA" id="ARBA00022723"/>
    </source>
</evidence>
<dbReference type="RefSeq" id="WP_173195766.1">
    <property type="nucleotide sequence ID" value="NZ_JABFCX010000002.1"/>
</dbReference>
<keyword evidence="10" id="KW-1185">Reference proteome</keyword>
<evidence type="ECO:0000256" key="6">
    <source>
        <dbReference type="ARBA" id="ARBA00023049"/>
    </source>
</evidence>
<reference evidence="9 10" key="1">
    <citation type="submission" date="2020-05" db="EMBL/GenBank/DDBJ databases">
        <title>Parvularcula mediterraneae sp. nov., isolated from polypropylene straw from shallow seawater of the seashore of Laganas in Zakynthos island, Greece.</title>
        <authorList>
            <person name="Szabo I."/>
            <person name="Al-Omari J."/>
            <person name="Rado J."/>
            <person name="Szerdahelyi G.S."/>
        </authorList>
    </citation>
    <scope>NUCLEOTIDE SEQUENCE [LARGE SCALE GENOMIC DNA]</scope>
    <source>
        <strain evidence="9 10">ZS-1/3</strain>
    </source>
</reference>
<dbReference type="InterPro" id="IPR016047">
    <property type="entry name" value="M23ase_b-sheet_dom"/>
</dbReference>
<evidence type="ECO:0000256" key="2">
    <source>
        <dbReference type="ARBA" id="ARBA00022670"/>
    </source>
</evidence>
<protein>
    <submittedName>
        <fullName evidence="9">M23 family metallopeptidase</fullName>
    </submittedName>
</protein>
<dbReference type="GO" id="GO:0046872">
    <property type="term" value="F:metal ion binding"/>
    <property type="evidence" value="ECO:0007669"/>
    <property type="project" value="UniProtKB-KW"/>
</dbReference>
<feature type="signal peptide" evidence="7">
    <location>
        <begin position="1"/>
        <end position="20"/>
    </location>
</feature>
<feature type="chain" id="PRO_5031320369" evidence="7">
    <location>
        <begin position="21"/>
        <end position="432"/>
    </location>
</feature>
<evidence type="ECO:0000313" key="10">
    <source>
        <dbReference type="Proteomes" id="UP000536835"/>
    </source>
</evidence>
<dbReference type="Pfam" id="PF01551">
    <property type="entry name" value="Peptidase_M23"/>
    <property type="match status" value="1"/>
</dbReference>
<proteinExistence type="predicted"/>
<keyword evidence="6" id="KW-0482">Metalloprotease</keyword>
<name>A0A7Y3W443_9PROT</name>
<evidence type="ECO:0000256" key="7">
    <source>
        <dbReference type="SAM" id="SignalP"/>
    </source>
</evidence>
<dbReference type="AlphaFoldDB" id="A0A7Y3W443"/>
<gene>
    <name evidence="9" type="ORF">HK107_00560</name>
</gene>
<dbReference type="PANTHER" id="PTHR21666:SF288">
    <property type="entry name" value="CELL DIVISION PROTEIN YTFB"/>
    <property type="match status" value="1"/>
</dbReference>
<dbReference type="Gene3D" id="3.10.450.350">
    <property type="match status" value="1"/>
</dbReference>
<dbReference type="EMBL" id="JABFCX010000002">
    <property type="protein sequence ID" value="NNU14811.1"/>
    <property type="molecule type" value="Genomic_DNA"/>
</dbReference>
<evidence type="ECO:0000313" key="9">
    <source>
        <dbReference type="EMBL" id="NNU14811.1"/>
    </source>
</evidence>
<dbReference type="GO" id="GO:0004222">
    <property type="term" value="F:metalloendopeptidase activity"/>
    <property type="evidence" value="ECO:0007669"/>
    <property type="project" value="TreeGrafter"/>
</dbReference>
<evidence type="ECO:0000256" key="4">
    <source>
        <dbReference type="ARBA" id="ARBA00022801"/>
    </source>
</evidence>
<dbReference type="Proteomes" id="UP000536835">
    <property type="component" value="Unassembled WGS sequence"/>
</dbReference>
<sequence>MLRTGLIIAWLFGALLPAAAQDDAPRPLWSGSQTLSDDSLFEAFRSYRDKTRFISEPIIEGEALPDFLKRMGVMDSDAEAASKVFFEAAELERLPEGTTVRVKFMNGPATVYQVAGGRYPRALLAMEVFLGTDRQIVVGRTADGFEAQSRPVELETRYAAAAGEINRSLFSAAFGADVPREVMLRFADVFAFDVDFAREIFRGDRFEVVYEILLDSAGNEVGYGDIVFAALTWRGGIEAKGYYRYKPEGAEEASYYDATGRDPRTLLMKTPINGARVTSRFGRRRHPVLGFVKGHAGIDFGAPRGTPVLAAGDGVVKLAGPRGTFGNYVRLEHSGGIETAYAHLDRFAPGLKEGDKVRQGEVIAYVGSTGRSTGPHLHYEVLRDGEQQNPETVKVAVGETLTGEGKARFEGRREGADSLRITPFAVAEARLP</sequence>
<keyword evidence="2" id="KW-0645">Protease</keyword>
<organism evidence="9 10">
    <name type="scientific">Parvularcula mediterranea</name>
    <dbReference type="NCBI Taxonomy" id="2732508"/>
    <lineage>
        <taxon>Bacteria</taxon>
        <taxon>Pseudomonadati</taxon>
        <taxon>Pseudomonadota</taxon>
        <taxon>Alphaproteobacteria</taxon>
        <taxon>Parvularculales</taxon>
        <taxon>Parvularculaceae</taxon>
        <taxon>Parvularcula</taxon>
    </lineage>
</organism>
<evidence type="ECO:0000256" key="5">
    <source>
        <dbReference type="ARBA" id="ARBA00022833"/>
    </source>
</evidence>
<evidence type="ECO:0000256" key="1">
    <source>
        <dbReference type="ARBA" id="ARBA00001947"/>
    </source>
</evidence>
<dbReference type="SUPFAM" id="SSF51261">
    <property type="entry name" value="Duplicated hybrid motif"/>
    <property type="match status" value="1"/>
</dbReference>
<keyword evidence="3" id="KW-0479">Metal-binding</keyword>
<keyword evidence="7" id="KW-0732">Signal</keyword>
<dbReference type="Gene3D" id="2.70.70.10">
    <property type="entry name" value="Glucose Permease (Domain IIA)"/>
    <property type="match status" value="1"/>
</dbReference>
<feature type="domain" description="M23ase beta-sheet core" evidence="8">
    <location>
        <begin position="294"/>
        <end position="390"/>
    </location>
</feature>
<keyword evidence="5" id="KW-0862">Zinc</keyword>
<dbReference type="PANTHER" id="PTHR21666">
    <property type="entry name" value="PEPTIDASE-RELATED"/>
    <property type="match status" value="1"/>
</dbReference>
<dbReference type="InterPro" id="IPR011055">
    <property type="entry name" value="Dup_hybrid_motif"/>
</dbReference>
<dbReference type="GO" id="GO:0006508">
    <property type="term" value="P:proteolysis"/>
    <property type="evidence" value="ECO:0007669"/>
    <property type="project" value="UniProtKB-KW"/>
</dbReference>
<dbReference type="InterPro" id="IPR050570">
    <property type="entry name" value="Cell_wall_metabolism_enzyme"/>
</dbReference>
<evidence type="ECO:0000259" key="8">
    <source>
        <dbReference type="Pfam" id="PF01551"/>
    </source>
</evidence>
<keyword evidence="4" id="KW-0378">Hydrolase</keyword>
<comment type="caution">
    <text evidence="9">The sequence shown here is derived from an EMBL/GenBank/DDBJ whole genome shotgun (WGS) entry which is preliminary data.</text>
</comment>
<comment type="cofactor">
    <cofactor evidence="1">
        <name>Zn(2+)</name>
        <dbReference type="ChEBI" id="CHEBI:29105"/>
    </cofactor>
</comment>